<organism evidence="1 2">
    <name type="scientific">Crenichthys baileyi</name>
    <name type="common">White River springfish</name>
    <dbReference type="NCBI Taxonomy" id="28760"/>
    <lineage>
        <taxon>Eukaryota</taxon>
        <taxon>Metazoa</taxon>
        <taxon>Chordata</taxon>
        <taxon>Craniata</taxon>
        <taxon>Vertebrata</taxon>
        <taxon>Euteleostomi</taxon>
        <taxon>Actinopterygii</taxon>
        <taxon>Neopterygii</taxon>
        <taxon>Teleostei</taxon>
        <taxon>Neoteleostei</taxon>
        <taxon>Acanthomorphata</taxon>
        <taxon>Ovalentaria</taxon>
        <taxon>Atherinomorphae</taxon>
        <taxon>Cyprinodontiformes</taxon>
        <taxon>Goodeidae</taxon>
        <taxon>Crenichthys</taxon>
    </lineage>
</organism>
<sequence>MDSRLVLAREPVPIISLPDSHPPNIAAADVAALDIGITGISKGGIIRPTNGKLHLA</sequence>
<evidence type="ECO:0000313" key="2">
    <source>
        <dbReference type="Proteomes" id="UP001311232"/>
    </source>
</evidence>
<comment type="caution">
    <text evidence="1">The sequence shown here is derived from an EMBL/GenBank/DDBJ whole genome shotgun (WGS) entry which is preliminary data.</text>
</comment>
<keyword evidence="2" id="KW-1185">Reference proteome</keyword>
<protein>
    <submittedName>
        <fullName evidence="1">Uncharacterized protein</fullName>
    </submittedName>
</protein>
<proteinExistence type="predicted"/>
<reference evidence="1 2" key="1">
    <citation type="submission" date="2021-06" db="EMBL/GenBank/DDBJ databases">
        <authorList>
            <person name="Palmer J.M."/>
        </authorList>
    </citation>
    <scope>NUCLEOTIDE SEQUENCE [LARGE SCALE GENOMIC DNA]</scope>
    <source>
        <strain evidence="1 2">MEX-2019</strain>
        <tissue evidence="1">Muscle</tissue>
    </source>
</reference>
<dbReference type="EMBL" id="JAHHUM010002702">
    <property type="protein sequence ID" value="KAK5601229.1"/>
    <property type="molecule type" value="Genomic_DNA"/>
</dbReference>
<evidence type="ECO:0000313" key="1">
    <source>
        <dbReference type="EMBL" id="KAK5601229.1"/>
    </source>
</evidence>
<dbReference type="Proteomes" id="UP001311232">
    <property type="component" value="Unassembled WGS sequence"/>
</dbReference>
<dbReference type="AlphaFoldDB" id="A0AAV9QV29"/>
<gene>
    <name evidence="1" type="ORF">CRENBAI_002437</name>
</gene>
<accession>A0AAV9QV29</accession>
<name>A0AAV9QV29_9TELE</name>